<proteinExistence type="predicted"/>
<keyword evidence="2" id="KW-1185">Reference proteome</keyword>
<dbReference type="EMBL" id="JACOGC010000002">
    <property type="protein sequence ID" value="MBC3884504.1"/>
    <property type="molecule type" value="Genomic_DNA"/>
</dbReference>
<evidence type="ECO:0000313" key="1">
    <source>
        <dbReference type="EMBL" id="MBC3884504.1"/>
    </source>
</evidence>
<reference evidence="1 2" key="1">
    <citation type="submission" date="2020-08" db="EMBL/GenBank/DDBJ databases">
        <title>Novel species isolated from subtropical streams in China.</title>
        <authorList>
            <person name="Lu H."/>
        </authorList>
    </citation>
    <scope>NUCLEOTIDE SEQUENCE [LARGE SCALE GENOMIC DNA]</scope>
    <source>
        <strain evidence="1 2">FT31W</strain>
    </source>
</reference>
<name>A0ABR6YKW4_9BURK</name>
<organism evidence="1 2">
    <name type="scientific">Undibacterium griseum</name>
    <dbReference type="NCBI Taxonomy" id="2762295"/>
    <lineage>
        <taxon>Bacteria</taxon>
        <taxon>Pseudomonadati</taxon>
        <taxon>Pseudomonadota</taxon>
        <taxon>Betaproteobacteria</taxon>
        <taxon>Burkholderiales</taxon>
        <taxon>Oxalobacteraceae</taxon>
        <taxon>Undibacterium</taxon>
    </lineage>
</organism>
<evidence type="ECO:0000313" key="2">
    <source>
        <dbReference type="Proteomes" id="UP000613113"/>
    </source>
</evidence>
<dbReference type="Proteomes" id="UP000613113">
    <property type="component" value="Unassembled WGS sequence"/>
</dbReference>
<accession>A0ABR6YKW4</accession>
<protein>
    <submittedName>
        <fullName evidence="1">Uncharacterized protein</fullName>
    </submittedName>
</protein>
<gene>
    <name evidence="1" type="ORF">H8K27_05105</name>
</gene>
<comment type="caution">
    <text evidence="1">The sequence shown here is derived from an EMBL/GenBank/DDBJ whole genome shotgun (WGS) entry which is preliminary data.</text>
</comment>
<sequence>MQSKIDLFMQSRLKTMEAEGMDRLVYQYAGLCKSVMNHPEKNLSYWLGKK</sequence>
<dbReference type="RefSeq" id="WP_186862139.1">
    <property type="nucleotide sequence ID" value="NZ_JACOGC010000002.1"/>
</dbReference>